<keyword evidence="2" id="KW-0808">Transferase</keyword>
<gene>
    <name evidence="2" type="ORF">MC7420_6941</name>
</gene>
<feature type="compositionally biased region" description="Low complexity" evidence="1">
    <location>
        <begin position="128"/>
        <end position="142"/>
    </location>
</feature>
<reference evidence="2 3" key="1">
    <citation type="submission" date="2008-07" db="EMBL/GenBank/DDBJ databases">
        <authorList>
            <person name="Tandeau de Marsac N."/>
            <person name="Ferriera S."/>
            <person name="Johnson J."/>
            <person name="Kravitz S."/>
            <person name="Beeson K."/>
            <person name="Sutton G."/>
            <person name="Rogers Y.-H."/>
            <person name="Friedman R."/>
            <person name="Frazier M."/>
            <person name="Venter J.C."/>
        </authorList>
    </citation>
    <scope>NUCLEOTIDE SEQUENCE [LARGE SCALE GENOMIC DNA]</scope>
    <source>
        <strain evidence="2 3">PCC 7420</strain>
    </source>
</reference>
<evidence type="ECO:0000256" key="1">
    <source>
        <dbReference type="SAM" id="MobiDB-lite"/>
    </source>
</evidence>
<feature type="region of interest" description="Disordered" evidence="1">
    <location>
        <begin position="115"/>
        <end position="202"/>
    </location>
</feature>
<dbReference type="GO" id="GO:0031470">
    <property type="term" value="C:carboxysome"/>
    <property type="evidence" value="ECO:0007669"/>
    <property type="project" value="UniProtKB-ARBA"/>
</dbReference>
<dbReference type="InterPro" id="IPR011004">
    <property type="entry name" value="Trimer_LpxA-like_sf"/>
</dbReference>
<sequence length="202" mass="20670">MSSHSHVYVQGDVTIDPSAVISSGVILRANPESQIIIAAGVCIGAGSILHADQGTLEIETGVNMGTGVLVVGHGTIGANACIGSLTTIWNASIERLTVVPAGSVVGDVGRQVAEVSPAATPPVDSSNPPEAANPEPEQEAIASAPSPSPEQQDVNPPVDSQRHSSESTTEEDPESANSPAENSVYGQGSVDRILKTLFPYNQ</sequence>
<dbReference type="OrthoDB" id="481965at2"/>
<dbReference type="SUPFAM" id="SSF51161">
    <property type="entry name" value="Trimeric LpxA-like enzymes"/>
    <property type="match status" value="1"/>
</dbReference>
<dbReference type="eggNOG" id="COG0663">
    <property type="taxonomic scope" value="Bacteria"/>
</dbReference>
<accession>B4W1V0</accession>
<evidence type="ECO:0000313" key="3">
    <source>
        <dbReference type="Proteomes" id="UP000003835"/>
    </source>
</evidence>
<dbReference type="STRING" id="118168.MC7420_6941"/>
<protein>
    <submittedName>
        <fullName evidence="2">Bacterial transferase hexapeptide repeat protein</fullName>
    </submittedName>
</protein>
<organism evidence="2 3">
    <name type="scientific">Coleofasciculus chthonoplastes PCC 7420</name>
    <dbReference type="NCBI Taxonomy" id="118168"/>
    <lineage>
        <taxon>Bacteria</taxon>
        <taxon>Bacillati</taxon>
        <taxon>Cyanobacteriota</taxon>
        <taxon>Cyanophyceae</taxon>
        <taxon>Coleofasciculales</taxon>
        <taxon>Coleofasciculaceae</taxon>
        <taxon>Coleofasciculus</taxon>
    </lineage>
</organism>
<evidence type="ECO:0000313" key="2">
    <source>
        <dbReference type="EMBL" id="EDX71855.1"/>
    </source>
</evidence>
<dbReference type="GO" id="GO:0043886">
    <property type="term" value="F:structural constituent of carboxysome shell"/>
    <property type="evidence" value="ECO:0007669"/>
    <property type="project" value="UniProtKB-ARBA"/>
</dbReference>
<dbReference type="EMBL" id="DS989869">
    <property type="protein sequence ID" value="EDX71855.1"/>
    <property type="molecule type" value="Genomic_DNA"/>
</dbReference>
<dbReference type="HOGENOM" id="CLU_069354_0_0_3"/>
<dbReference type="AlphaFoldDB" id="B4W1V0"/>
<dbReference type="Gene3D" id="2.160.10.10">
    <property type="entry name" value="Hexapeptide repeat proteins"/>
    <property type="match status" value="1"/>
</dbReference>
<dbReference type="GO" id="GO:0016740">
    <property type="term" value="F:transferase activity"/>
    <property type="evidence" value="ECO:0007669"/>
    <property type="project" value="UniProtKB-KW"/>
</dbReference>
<feature type="compositionally biased region" description="Polar residues" evidence="1">
    <location>
        <begin position="176"/>
        <end position="186"/>
    </location>
</feature>
<dbReference type="RefSeq" id="WP_006105319.1">
    <property type="nucleotide sequence ID" value="NZ_DS989869.1"/>
</dbReference>
<proteinExistence type="predicted"/>
<keyword evidence="3" id="KW-1185">Reference proteome</keyword>
<name>B4W1V0_9CYAN</name>
<dbReference type="Proteomes" id="UP000003835">
    <property type="component" value="Unassembled WGS sequence"/>
</dbReference>